<dbReference type="AlphaFoldDB" id="A0A7S2P774"/>
<dbReference type="PANTHER" id="PTHR22997">
    <property type="entry name" value="PIH1 DOMAIN-CONTAINING PROTEIN 1"/>
    <property type="match status" value="1"/>
</dbReference>
<gene>
    <name evidence="4" type="ORF">LDAN0321_LOCUS10388</name>
</gene>
<sequence length="614" mass="67769">MITLNNICDSTDIGVHSYVQSNADNASIIEECMIHLSDLEKSDPRKFDEIMTKLENEAKERGIDIDNPKATMNTPASTGILLPNSNSELSIDGKGSQVADKGCLVTPLEGFVVKTNTTASQTQKVFINVCCSDMIDEPGESTKLDDEGKEVTGINMPISVGPSRTCLDKAGEKSIAVDCIVNPTILDKINADKSGSYRDFVCQMVIQYVEMKHRKLGQLERKYKLPKMKYHAYVDKISGLVVPKNDEHAGVAQQRIRARKSPKIEIVERPRHDGADDDSSQLRDVSIGAKTPNKHKYNILKQLPCLRLNILVEFDNSEIIPIYQQYPNENYNPVNALDGKLLKSNSEPASAENSSDNSPLASHKLPQLLLSNAFDRAGREVKKVHIASKIDKNLIVSAKVDISAWMCLIRVRGFAPAECIVPHCIEPKSARCVYNPILSTLTVSAATSMNKINIDPDIGSPQWALSQGIKGSCNSTKEVTSTHDSNTEYSYTDFSSTSRATKNSNGKIAASNLDELPEDRFHSNDLLSKCILDQQRKERQDKIDASEERKKTSSKVDHDVEYINAEDFIPGGKYDDSANNKLSVDGRASSMPLARVHQKLSGLPLSSSLWTELV</sequence>
<evidence type="ECO:0000256" key="1">
    <source>
        <dbReference type="ARBA" id="ARBA00008511"/>
    </source>
</evidence>
<name>A0A7S2P774_9STRA</name>
<dbReference type="Pfam" id="PF08190">
    <property type="entry name" value="PIH1"/>
    <property type="match status" value="1"/>
</dbReference>
<comment type="similarity">
    <text evidence="1">Belongs to the PIH1 family.</text>
</comment>
<organism evidence="4">
    <name type="scientific">Leptocylindrus danicus</name>
    <dbReference type="NCBI Taxonomy" id="163516"/>
    <lineage>
        <taxon>Eukaryota</taxon>
        <taxon>Sar</taxon>
        <taxon>Stramenopiles</taxon>
        <taxon>Ochrophyta</taxon>
        <taxon>Bacillariophyta</taxon>
        <taxon>Coscinodiscophyceae</taxon>
        <taxon>Chaetocerotophycidae</taxon>
        <taxon>Leptocylindrales</taxon>
        <taxon>Leptocylindraceae</taxon>
        <taxon>Leptocylindrus</taxon>
    </lineage>
</organism>
<dbReference type="GO" id="GO:0005737">
    <property type="term" value="C:cytoplasm"/>
    <property type="evidence" value="ECO:0007669"/>
    <property type="project" value="TreeGrafter"/>
</dbReference>
<accession>A0A7S2P774</accession>
<feature type="region of interest" description="Disordered" evidence="2">
    <location>
        <begin position="537"/>
        <end position="557"/>
    </location>
</feature>
<feature type="domain" description="PIH1 N-terminal" evidence="3">
    <location>
        <begin position="102"/>
        <end position="231"/>
    </location>
</feature>
<evidence type="ECO:0000256" key="2">
    <source>
        <dbReference type="SAM" id="MobiDB-lite"/>
    </source>
</evidence>
<evidence type="ECO:0000313" key="4">
    <source>
        <dbReference type="EMBL" id="CAD9581484.1"/>
    </source>
</evidence>
<reference evidence="4" key="1">
    <citation type="submission" date="2021-01" db="EMBL/GenBank/DDBJ databases">
        <authorList>
            <person name="Corre E."/>
            <person name="Pelletier E."/>
            <person name="Niang G."/>
            <person name="Scheremetjew M."/>
            <person name="Finn R."/>
            <person name="Kale V."/>
            <person name="Holt S."/>
            <person name="Cochrane G."/>
            <person name="Meng A."/>
            <person name="Brown T."/>
            <person name="Cohen L."/>
        </authorList>
    </citation>
    <scope>NUCLEOTIDE SEQUENCE</scope>
    <source>
        <strain evidence="4">B650</strain>
    </source>
</reference>
<dbReference type="InterPro" id="IPR012981">
    <property type="entry name" value="PIH1_N"/>
</dbReference>
<dbReference type="PANTHER" id="PTHR22997:SF0">
    <property type="entry name" value="PIH1 DOMAIN-CONTAINING PROTEIN 1"/>
    <property type="match status" value="1"/>
</dbReference>
<dbReference type="InterPro" id="IPR050734">
    <property type="entry name" value="PIH1/Kintoun_subfamily"/>
</dbReference>
<evidence type="ECO:0000259" key="3">
    <source>
        <dbReference type="Pfam" id="PF08190"/>
    </source>
</evidence>
<feature type="region of interest" description="Disordered" evidence="2">
    <location>
        <begin position="476"/>
        <end position="504"/>
    </location>
</feature>
<protein>
    <recommendedName>
        <fullName evidence="3">PIH1 N-terminal domain-containing protein</fullName>
    </recommendedName>
</protein>
<dbReference type="EMBL" id="HBGY01016065">
    <property type="protein sequence ID" value="CAD9581484.1"/>
    <property type="molecule type" value="Transcribed_RNA"/>
</dbReference>
<proteinExistence type="inferred from homology"/>